<dbReference type="FunFam" id="1.10.10.10:FF:000322">
    <property type="entry name" value="Probable disease resistance protein At1g63360"/>
    <property type="match status" value="2"/>
</dbReference>
<dbReference type="Pfam" id="PF18052">
    <property type="entry name" value="Rx_N"/>
    <property type="match status" value="2"/>
</dbReference>
<feature type="domain" description="Disease resistance protein winged helix" evidence="9">
    <location>
        <begin position="430"/>
        <end position="501"/>
    </location>
</feature>
<dbReference type="InterPro" id="IPR032675">
    <property type="entry name" value="LRR_dom_sf"/>
</dbReference>
<feature type="domain" description="NB-ARC" evidence="7">
    <location>
        <begin position="176"/>
        <end position="347"/>
    </location>
</feature>
<dbReference type="GO" id="GO:0043531">
    <property type="term" value="F:ADP binding"/>
    <property type="evidence" value="ECO:0007669"/>
    <property type="project" value="InterPro"/>
</dbReference>
<dbReference type="SUPFAM" id="SSF52058">
    <property type="entry name" value="L domain-like"/>
    <property type="match status" value="2"/>
</dbReference>
<dbReference type="InterPro" id="IPR038005">
    <property type="entry name" value="RX-like_CC"/>
</dbReference>
<evidence type="ECO:0000259" key="8">
    <source>
        <dbReference type="Pfam" id="PF18052"/>
    </source>
</evidence>
<evidence type="ECO:0000256" key="5">
    <source>
        <dbReference type="ARBA" id="ARBA00022821"/>
    </source>
</evidence>
<feature type="domain" description="Disease resistance N-terminal" evidence="8">
    <location>
        <begin position="939"/>
        <end position="1031"/>
    </location>
</feature>
<dbReference type="Gene3D" id="1.10.10.10">
    <property type="entry name" value="Winged helix-like DNA-binding domain superfamily/Winged helix DNA-binding domain"/>
    <property type="match status" value="2"/>
</dbReference>
<evidence type="ECO:0000259" key="9">
    <source>
        <dbReference type="Pfam" id="PF23559"/>
    </source>
</evidence>
<proteinExistence type="inferred from homology"/>
<evidence type="ECO:0000256" key="4">
    <source>
        <dbReference type="ARBA" id="ARBA00022741"/>
    </source>
</evidence>
<dbReference type="SUPFAM" id="SSF52540">
    <property type="entry name" value="P-loop containing nucleoside triphosphate hydrolases"/>
    <property type="match status" value="2"/>
</dbReference>
<dbReference type="EnsemblPlants" id="ONIVA11G07380.2">
    <property type="protein sequence ID" value="ONIVA11G07380.2"/>
    <property type="gene ID" value="ONIVA11G07380"/>
</dbReference>
<dbReference type="InterPro" id="IPR036388">
    <property type="entry name" value="WH-like_DNA-bd_sf"/>
</dbReference>
<dbReference type="PANTHER" id="PTHR23155">
    <property type="entry name" value="DISEASE RESISTANCE PROTEIN RP"/>
    <property type="match status" value="1"/>
</dbReference>
<evidence type="ECO:0000256" key="3">
    <source>
        <dbReference type="ARBA" id="ARBA00022737"/>
    </source>
</evidence>
<evidence type="ECO:0000313" key="11">
    <source>
        <dbReference type="EnsemblPlants" id="ONIVA11G07380.2"/>
    </source>
</evidence>
<keyword evidence="6" id="KW-0175">Coiled coil</keyword>
<dbReference type="GO" id="GO:0042742">
    <property type="term" value="P:defense response to bacterium"/>
    <property type="evidence" value="ECO:0007669"/>
    <property type="project" value="UniProtKB-ARBA"/>
</dbReference>
<keyword evidence="5" id="KW-0611">Plant defense</keyword>
<dbReference type="InterPro" id="IPR044974">
    <property type="entry name" value="Disease_R_plants"/>
</dbReference>
<dbReference type="Pfam" id="PF23559">
    <property type="entry name" value="WHD_DRP"/>
    <property type="match status" value="2"/>
</dbReference>
<dbReference type="PANTHER" id="PTHR23155:SF1216">
    <property type="entry name" value="OS04G0219600 PROTEIN"/>
    <property type="match status" value="1"/>
</dbReference>
<dbReference type="InterPro" id="IPR027417">
    <property type="entry name" value="P-loop_NTPase"/>
</dbReference>
<dbReference type="InterPro" id="IPR041118">
    <property type="entry name" value="Rx_N"/>
</dbReference>
<dbReference type="Gene3D" id="3.40.50.300">
    <property type="entry name" value="P-loop containing nucleotide triphosphate hydrolases"/>
    <property type="match status" value="2"/>
</dbReference>
<dbReference type="eggNOG" id="KOG4658">
    <property type="taxonomic scope" value="Eukaryota"/>
</dbReference>
<feature type="domain" description="Disease resistance R13L4/SHOC-2-like LRR" evidence="10">
    <location>
        <begin position="1488"/>
        <end position="1807"/>
    </location>
</feature>
<dbReference type="Pfam" id="PF00931">
    <property type="entry name" value="NB-ARC"/>
    <property type="match status" value="2"/>
</dbReference>
<dbReference type="Gene3D" id="1.10.8.430">
    <property type="entry name" value="Helical domain of apoptotic protease-activating factors"/>
    <property type="match status" value="2"/>
</dbReference>
<accession>A0A0E0IZX0</accession>
<dbReference type="Gene3D" id="1.20.5.4130">
    <property type="match status" value="2"/>
</dbReference>
<dbReference type="GO" id="GO:0009626">
    <property type="term" value="P:plant-type hypersensitive response"/>
    <property type="evidence" value="ECO:0007669"/>
    <property type="project" value="UniProtKB-ARBA"/>
</dbReference>
<sequence length="1837" mass="209361">MAEAVILAISKIGTTLGEEATKAVLAKLSEKVTNLKHLPRNVTRIEKELKMMNNVIQDLGTADIRKNTVKGWIAEVRKLAYHVEDVMDKYLYHAHQMQEDGKMKKFVKGAQYIKIFDEIADEIVQIEEEIKHVKDLMKWSLSAELMSPNTPSDIERQISGGCLPEFIKDEDLVGVEENRRKLTGWLYSNEPHGTVITVSGMGGLGKTTLVKNVYDREKGNFPAHAWIVVSQTYDVEELLRTLLMKVAYREQSPAANMNKMDVYELTDKIKKMLEDSKCLIVLDDVWDHEAYTMMRNAFQNLQESRIVITTRKEDVAALASSKYRLELQPLGNTDSFNLFCRRAFHGRTGCPKELMEVATSIVKRCQGLPLAIVSMGSLLSSRKQTEYAWNQTYSQLRNEMIKNDHVRAILNLSYHDMPGDLRNCFLYCSMFPEDYSMSRESLVRLWVAEGFVVRKDGNKPEDVAEGNLMELIHRNMLEVVENDELSRVSTCKMHDIVRNLALDVAKEEMFGSASDNGTMTQLDTEVRRFSTCGWKDDSAPRVSFPHLRTLLSLQAVSSSTSMLNSIFSGSNYLSVLELQDSEISEVPTSIGNLFNLRYIGLRRTNVSKLPECIENLSNLQTLDIKQTKIVKLPRGIVKVKKLRHLIADRYADEKRTEFRYFIGVEGPKGLSGLEELQTLETVQASKELAEQLEKLTKLQNLWIDNISATNCAKLFTALSKMPLLSSLLLSACDEKEVLCFQNLNPISKMFHRLIVRGQWATGTLELPIFQEHGKNLRYLALSWCQLGEDPLRVLGLHVPNLTYLRLNNMNSANRLIITAGSFPKLKTIVLKLMPNVNRLKIADDALPVIEGLYIDSLAGLERVPVGIENLFSLKKLWLLNLHQDFKADWIHREMHRKMQHFSVDAAKRVGLGLKSSQAKEVQIKAREREGTQMAEAVMLVVSKIGSVLLEEITFTVISKLSEKITNLKELPVKVKEIGKELNMMNTFIKRISTTDLTDDVKAWIAEVRELAHCVEDVLDKYSYHALKLDEENAVKQIFTKANYIKVFSEIADEITQIEGKIENAVKRKDRWLQLSELTPYPLADVQRKQSRDCLLELVQDDLVGIEDNRKQLTKWLYSDEQGSTVITVSGMGGLGKTTLVANVYEQEKMNFNVYHWIVVSQKYDIAELLRKMLRKCWSLEHTQLADLDAHDLKSAIKERLKDSKCLVVLDDVWNREVYTQIGDAFQNQKASRIIITTRQDQVASLANITRQLKLLPLKHNDAFDLLCRKAFNASMGCKCRQELEKLADDIVDRCQGLPLAIVSIGGLLSSMPPTKYVWNETYKQLRSDLANNNHVQAILNLSYQDLLGELRNCFLYCSLFPEDHELSRETLVRLWVAEGFAVQKEHNTPEEVAERYLRELIQRNMLEVLEYDELGRVSKCKMHDLVRDLALSIAKEEKFGYANDFGTMVKTNREVRRLSSCGWKDKTMLKVKFLRLRTLVALGITTSSPQMLSSILSESSYLTVLELQDSEITEVPASIGNLFNLRYIGLQRTRVKSLPESIGNLSSLHTLNIKQTKIQKLPRGIVKVKKLRHLLADRYEDENKSEFRYFIGVQAPKELSNLEELQTLETVEASKDLAEQLKKLMQLRSVWIDNISAADCANLFATLSKMPLLSSLLLSASHEKETLCLENLKPSSENLHRLIIRGCWAAGTLQSPIFRDHGKFLKYLAISWCHLQEDSLLLLAPHVPNLTYLKLNRVSSASSLVLSAGCFPQLKTLALKRMPDVNHLEIIGGALQHIEGLYVVSLPKLDTIPEGIESLRYLKKLWLLGLHKNFRSQWEKNGMQQKMQHVPELRVKD</sequence>
<dbReference type="STRING" id="4536.A0A0E0IZX0"/>
<keyword evidence="4" id="KW-0547">Nucleotide-binding</keyword>
<comment type="similarity">
    <text evidence="1">Belongs to the disease resistance NB-LRR family.</text>
</comment>
<evidence type="ECO:0000256" key="6">
    <source>
        <dbReference type="ARBA" id="ARBA00023054"/>
    </source>
</evidence>
<evidence type="ECO:0000313" key="12">
    <source>
        <dbReference type="Proteomes" id="UP000006591"/>
    </source>
</evidence>
<feature type="domain" description="Disease resistance protein winged helix" evidence="9">
    <location>
        <begin position="1359"/>
        <end position="1430"/>
    </location>
</feature>
<organism evidence="11">
    <name type="scientific">Oryza nivara</name>
    <name type="common">Indian wild rice</name>
    <name type="synonym">Oryza sativa f. spontanea</name>
    <dbReference type="NCBI Taxonomy" id="4536"/>
    <lineage>
        <taxon>Eukaryota</taxon>
        <taxon>Viridiplantae</taxon>
        <taxon>Streptophyta</taxon>
        <taxon>Embryophyta</taxon>
        <taxon>Tracheophyta</taxon>
        <taxon>Spermatophyta</taxon>
        <taxon>Magnoliopsida</taxon>
        <taxon>Liliopsida</taxon>
        <taxon>Poales</taxon>
        <taxon>Poaceae</taxon>
        <taxon>BOP clade</taxon>
        <taxon>Oryzoideae</taxon>
        <taxon>Oryzeae</taxon>
        <taxon>Oryzinae</taxon>
        <taxon>Oryza</taxon>
    </lineage>
</organism>
<dbReference type="Gene3D" id="3.80.10.10">
    <property type="entry name" value="Ribonuclease Inhibitor"/>
    <property type="match status" value="2"/>
</dbReference>
<dbReference type="InterPro" id="IPR042197">
    <property type="entry name" value="Apaf_helical"/>
</dbReference>
<protein>
    <submittedName>
        <fullName evidence="11">Uncharacterized protein</fullName>
    </submittedName>
</protein>
<evidence type="ECO:0000256" key="1">
    <source>
        <dbReference type="ARBA" id="ARBA00008894"/>
    </source>
</evidence>
<dbReference type="FunFam" id="3.40.50.300:FF:001091">
    <property type="entry name" value="Probable disease resistance protein At1g61300"/>
    <property type="match status" value="2"/>
</dbReference>
<keyword evidence="12" id="KW-1185">Reference proteome</keyword>
<feature type="domain" description="Disease resistance R13L4/SHOC-2-like LRR" evidence="10">
    <location>
        <begin position="552"/>
        <end position="879"/>
    </location>
</feature>
<dbReference type="GO" id="GO:0002758">
    <property type="term" value="P:innate immune response-activating signaling pathway"/>
    <property type="evidence" value="ECO:0007669"/>
    <property type="project" value="UniProtKB-ARBA"/>
</dbReference>
<dbReference type="PRINTS" id="PR00364">
    <property type="entry name" value="DISEASERSIST"/>
</dbReference>
<name>A0A0E0IZX0_ORYNI</name>
<dbReference type="InterPro" id="IPR002182">
    <property type="entry name" value="NB-ARC"/>
</dbReference>
<keyword evidence="2" id="KW-0433">Leucine-rich repeat</keyword>
<evidence type="ECO:0000259" key="7">
    <source>
        <dbReference type="Pfam" id="PF00931"/>
    </source>
</evidence>
<dbReference type="InterPro" id="IPR058922">
    <property type="entry name" value="WHD_DRP"/>
</dbReference>
<dbReference type="Proteomes" id="UP000006591">
    <property type="component" value="Chromosome 11"/>
</dbReference>
<evidence type="ECO:0000259" key="10">
    <source>
        <dbReference type="Pfam" id="PF23598"/>
    </source>
</evidence>
<dbReference type="Gramene" id="ONIVA11G07380.2">
    <property type="protein sequence ID" value="ONIVA11G07380.2"/>
    <property type="gene ID" value="ONIVA11G07380"/>
</dbReference>
<evidence type="ECO:0000256" key="2">
    <source>
        <dbReference type="ARBA" id="ARBA00022614"/>
    </source>
</evidence>
<keyword evidence="3" id="KW-0677">Repeat</keyword>
<dbReference type="HOGENOM" id="CLU_000837_21_3_1"/>
<reference evidence="11" key="1">
    <citation type="submission" date="2015-04" db="UniProtKB">
        <authorList>
            <consortium name="EnsemblPlants"/>
        </authorList>
    </citation>
    <scope>IDENTIFICATION</scope>
    <source>
        <strain evidence="11">SL10</strain>
    </source>
</reference>
<feature type="domain" description="Disease resistance N-terminal" evidence="8">
    <location>
        <begin position="24"/>
        <end position="106"/>
    </location>
</feature>
<dbReference type="CDD" id="cd14798">
    <property type="entry name" value="RX-CC_like"/>
    <property type="match status" value="1"/>
</dbReference>
<reference evidence="11" key="2">
    <citation type="submission" date="2018-04" db="EMBL/GenBank/DDBJ databases">
        <title>OnivRS2 (Oryza nivara Reference Sequence Version 2).</title>
        <authorList>
            <person name="Zhang J."/>
            <person name="Kudrna D."/>
            <person name="Lee S."/>
            <person name="Talag J."/>
            <person name="Rajasekar S."/>
            <person name="Welchert J."/>
            <person name="Hsing Y.-I."/>
            <person name="Wing R.A."/>
        </authorList>
    </citation>
    <scope>NUCLEOTIDE SEQUENCE [LARGE SCALE GENOMIC DNA]</scope>
    <source>
        <strain evidence="11">SL10</strain>
    </source>
</reference>
<feature type="domain" description="NB-ARC" evidence="7">
    <location>
        <begin position="1106"/>
        <end position="1274"/>
    </location>
</feature>
<dbReference type="InterPro" id="IPR055414">
    <property type="entry name" value="LRR_R13L4/SHOC2-like"/>
</dbReference>
<dbReference type="Pfam" id="PF23598">
    <property type="entry name" value="LRR_14"/>
    <property type="match status" value="2"/>
</dbReference>